<feature type="transmembrane region" description="Helical" evidence="7">
    <location>
        <begin position="90"/>
        <end position="109"/>
    </location>
</feature>
<feature type="transmembrane region" description="Helical" evidence="7">
    <location>
        <begin position="121"/>
        <end position="143"/>
    </location>
</feature>
<keyword evidence="5 7" id="KW-1133">Transmembrane helix</keyword>
<sequence>MTTQQIPAREAEGNHLAAIAVATRPSWFARHEKTLLPLLTAIAVIAAWEAFGQAGMINPLYFSYPSAIAEAFAGWAVAGMGADLLASGKAFGIGLAVALLGIPLGMLIGSVRRLDLALDPIINGLYSTPMVALTPLFVIIFGLGIPATAAVVALMAIFPLLILTIEGIKTVDASLIRAARSFGAKKVDVYRDVMFPSIVPFIVSGLRLAIGRGIIGVVIGEFIGAVAGIGYQIRADAGVFNTPKYLAGIVILVAVSVGLNVLLRALERWLAPWRFVDDHN</sequence>
<feature type="transmembrane region" description="Helical" evidence="7">
    <location>
        <begin position="214"/>
        <end position="233"/>
    </location>
</feature>
<reference evidence="9 10" key="1">
    <citation type="submission" date="2018-10" db="EMBL/GenBank/DDBJ databases">
        <title>Aeromicrobium sp. 9W16Y-2 whole genome shotgun sequence.</title>
        <authorList>
            <person name="Li F."/>
        </authorList>
    </citation>
    <scope>NUCLEOTIDE SEQUENCE [LARGE SCALE GENOMIC DNA]</scope>
    <source>
        <strain evidence="9 10">9W16Y-2</strain>
    </source>
</reference>
<proteinExistence type="inferred from homology"/>
<dbReference type="GO" id="GO:0055085">
    <property type="term" value="P:transmembrane transport"/>
    <property type="evidence" value="ECO:0007669"/>
    <property type="project" value="InterPro"/>
</dbReference>
<evidence type="ECO:0000256" key="2">
    <source>
        <dbReference type="ARBA" id="ARBA00022448"/>
    </source>
</evidence>
<evidence type="ECO:0000256" key="3">
    <source>
        <dbReference type="ARBA" id="ARBA00022475"/>
    </source>
</evidence>
<dbReference type="Pfam" id="PF00528">
    <property type="entry name" value="BPD_transp_1"/>
    <property type="match status" value="1"/>
</dbReference>
<evidence type="ECO:0000256" key="1">
    <source>
        <dbReference type="ARBA" id="ARBA00004651"/>
    </source>
</evidence>
<protein>
    <submittedName>
        <fullName evidence="9">ABC transporter permease</fullName>
    </submittedName>
</protein>
<feature type="transmembrane region" description="Helical" evidence="7">
    <location>
        <begin position="245"/>
        <end position="266"/>
    </location>
</feature>
<evidence type="ECO:0000256" key="7">
    <source>
        <dbReference type="RuleBase" id="RU363032"/>
    </source>
</evidence>
<keyword evidence="6 7" id="KW-0472">Membrane</keyword>
<keyword evidence="3" id="KW-1003">Cell membrane</keyword>
<evidence type="ECO:0000313" key="9">
    <source>
        <dbReference type="EMBL" id="RLV57374.1"/>
    </source>
</evidence>
<dbReference type="SUPFAM" id="SSF161098">
    <property type="entry name" value="MetI-like"/>
    <property type="match status" value="1"/>
</dbReference>
<evidence type="ECO:0000256" key="6">
    <source>
        <dbReference type="ARBA" id="ARBA00023136"/>
    </source>
</evidence>
<dbReference type="Gene3D" id="1.10.3720.10">
    <property type="entry name" value="MetI-like"/>
    <property type="match status" value="1"/>
</dbReference>
<keyword evidence="4 7" id="KW-0812">Transmembrane</keyword>
<dbReference type="OrthoDB" id="3173654at2"/>
<dbReference type="InterPro" id="IPR000515">
    <property type="entry name" value="MetI-like"/>
</dbReference>
<feature type="domain" description="ABC transmembrane type-1" evidence="8">
    <location>
        <begin position="87"/>
        <end position="263"/>
    </location>
</feature>
<dbReference type="GO" id="GO:0005886">
    <property type="term" value="C:plasma membrane"/>
    <property type="evidence" value="ECO:0007669"/>
    <property type="project" value="UniProtKB-SubCell"/>
</dbReference>
<dbReference type="PROSITE" id="PS50928">
    <property type="entry name" value="ABC_TM1"/>
    <property type="match status" value="1"/>
</dbReference>
<dbReference type="AlphaFoldDB" id="A0A3L8PQA6"/>
<evidence type="ECO:0000313" key="10">
    <source>
        <dbReference type="Proteomes" id="UP000282515"/>
    </source>
</evidence>
<feature type="transmembrane region" description="Helical" evidence="7">
    <location>
        <begin position="34"/>
        <end position="51"/>
    </location>
</feature>
<keyword evidence="2 7" id="KW-0813">Transport</keyword>
<dbReference type="PANTHER" id="PTHR30151">
    <property type="entry name" value="ALKANE SULFONATE ABC TRANSPORTER-RELATED, MEMBRANE SUBUNIT"/>
    <property type="match status" value="1"/>
</dbReference>
<evidence type="ECO:0000256" key="5">
    <source>
        <dbReference type="ARBA" id="ARBA00022989"/>
    </source>
</evidence>
<evidence type="ECO:0000259" key="8">
    <source>
        <dbReference type="PROSITE" id="PS50928"/>
    </source>
</evidence>
<dbReference type="EMBL" id="RDBF01000001">
    <property type="protein sequence ID" value="RLV57374.1"/>
    <property type="molecule type" value="Genomic_DNA"/>
</dbReference>
<dbReference type="RefSeq" id="WP_121792782.1">
    <property type="nucleotide sequence ID" value="NZ_RDBF01000001.1"/>
</dbReference>
<comment type="caution">
    <text evidence="9">The sequence shown here is derived from an EMBL/GenBank/DDBJ whole genome shotgun (WGS) entry which is preliminary data.</text>
</comment>
<feature type="transmembrane region" description="Helical" evidence="7">
    <location>
        <begin position="149"/>
        <end position="168"/>
    </location>
</feature>
<keyword evidence="10" id="KW-1185">Reference proteome</keyword>
<comment type="subcellular location">
    <subcellularLocation>
        <location evidence="1 7">Cell membrane</location>
        <topology evidence="1 7">Multi-pass membrane protein</topology>
    </subcellularLocation>
</comment>
<dbReference type="CDD" id="cd06261">
    <property type="entry name" value="TM_PBP2"/>
    <property type="match status" value="1"/>
</dbReference>
<accession>A0A3L8PQA6</accession>
<dbReference type="Proteomes" id="UP000282515">
    <property type="component" value="Unassembled WGS sequence"/>
</dbReference>
<organism evidence="9 10">
    <name type="scientific">Aeromicrobium phragmitis</name>
    <dbReference type="NCBI Taxonomy" id="2478914"/>
    <lineage>
        <taxon>Bacteria</taxon>
        <taxon>Bacillati</taxon>
        <taxon>Actinomycetota</taxon>
        <taxon>Actinomycetes</taxon>
        <taxon>Propionibacteriales</taxon>
        <taxon>Nocardioidaceae</taxon>
        <taxon>Aeromicrobium</taxon>
    </lineage>
</organism>
<evidence type="ECO:0000256" key="4">
    <source>
        <dbReference type="ARBA" id="ARBA00022692"/>
    </source>
</evidence>
<comment type="similarity">
    <text evidence="7">Belongs to the binding-protein-dependent transport system permease family.</text>
</comment>
<dbReference type="PANTHER" id="PTHR30151:SF20">
    <property type="entry name" value="ABC TRANSPORTER PERMEASE PROTEIN HI_0355-RELATED"/>
    <property type="match status" value="1"/>
</dbReference>
<dbReference type="InterPro" id="IPR035906">
    <property type="entry name" value="MetI-like_sf"/>
</dbReference>
<gene>
    <name evidence="9" type="ORF">D9V41_01685</name>
</gene>
<name>A0A3L8PQA6_9ACTN</name>